<keyword evidence="4 5" id="KW-0472">Membrane</keyword>
<keyword evidence="7" id="KW-1185">Reference proteome</keyword>
<feature type="transmembrane region" description="Helical" evidence="5">
    <location>
        <begin position="9"/>
        <end position="32"/>
    </location>
</feature>
<evidence type="ECO:0000256" key="1">
    <source>
        <dbReference type="ARBA" id="ARBA00004141"/>
    </source>
</evidence>
<sequence length="258" mass="28409">MRIASVGHAIFAATMTALGIQCLITGNYAALWQPLDLSTPSIEWLPYLCALISLGCGIGLLWRRADAALILLVYFLAWLLFYRAPDFISAASQDPWYGSAEAAVYVAAAWVLFAWFSTGWKMPSALRFATGDTGIRIARVLYALAMIYFGIGHFRYFKETVVLVPSWLPWHVAWAAFTGAAYIAAGIAMFVGVYARLAAALSVLEMAVFTLLVWVPILIAGATAYQHSESVVSWVLTASGWVVADSYRKMPWFTIGRR</sequence>
<keyword evidence="2 5" id="KW-0812">Transmembrane</keyword>
<organism evidence="6 7">
    <name type="scientific">Dyella nitratireducens</name>
    <dbReference type="NCBI Taxonomy" id="1849580"/>
    <lineage>
        <taxon>Bacteria</taxon>
        <taxon>Pseudomonadati</taxon>
        <taxon>Pseudomonadota</taxon>
        <taxon>Gammaproteobacteria</taxon>
        <taxon>Lysobacterales</taxon>
        <taxon>Rhodanobacteraceae</taxon>
        <taxon>Dyella</taxon>
    </lineage>
</organism>
<comment type="subcellular location">
    <subcellularLocation>
        <location evidence="1">Membrane</location>
        <topology evidence="1">Multi-pass membrane protein</topology>
    </subcellularLocation>
</comment>
<evidence type="ECO:0000313" key="7">
    <source>
        <dbReference type="Proteomes" id="UP000620046"/>
    </source>
</evidence>
<evidence type="ECO:0000256" key="2">
    <source>
        <dbReference type="ARBA" id="ARBA00022692"/>
    </source>
</evidence>
<comment type="caution">
    <text evidence="6">The sequence shown here is derived from an EMBL/GenBank/DDBJ whole genome shotgun (WGS) entry which is preliminary data.</text>
</comment>
<proteinExistence type="predicted"/>
<gene>
    <name evidence="6" type="ORF">GCM10010981_28340</name>
</gene>
<name>A0ABQ1G659_9GAMM</name>
<feature type="transmembrane region" description="Helical" evidence="5">
    <location>
        <begin position="206"/>
        <end position="225"/>
    </location>
</feature>
<feature type="transmembrane region" description="Helical" evidence="5">
    <location>
        <begin position="96"/>
        <end position="116"/>
    </location>
</feature>
<feature type="transmembrane region" description="Helical" evidence="5">
    <location>
        <begin position="168"/>
        <end position="194"/>
    </location>
</feature>
<dbReference type="Pfam" id="PF07681">
    <property type="entry name" value="DoxX"/>
    <property type="match status" value="1"/>
</dbReference>
<feature type="transmembrane region" description="Helical" evidence="5">
    <location>
        <begin position="44"/>
        <end position="62"/>
    </location>
</feature>
<protein>
    <recommendedName>
        <fullName evidence="8">DoxX family protein</fullName>
    </recommendedName>
</protein>
<feature type="transmembrane region" description="Helical" evidence="5">
    <location>
        <begin position="67"/>
        <end position="84"/>
    </location>
</feature>
<accession>A0ABQ1G659</accession>
<evidence type="ECO:0000256" key="4">
    <source>
        <dbReference type="ARBA" id="ARBA00023136"/>
    </source>
</evidence>
<evidence type="ECO:0000256" key="3">
    <source>
        <dbReference type="ARBA" id="ARBA00022989"/>
    </source>
</evidence>
<evidence type="ECO:0000256" key="5">
    <source>
        <dbReference type="SAM" id="Phobius"/>
    </source>
</evidence>
<evidence type="ECO:0008006" key="8">
    <source>
        <dbReference type="Google" id="ProtNLM"/>
    </source>
</evidence>
<dbReference type="InterPro" id="IPR032808">
    <property type="entry name" value="DoxX"/>
</dbReference>
<evidence type="ECO:0000313" key="6">
    <source>
        <dbReference type="EMBL" id="GGA37522.1"/>
    </source>
</evidence>
<dbReference type="EMBL" id="BMJA01000002">
    <property type="protein sequence ID" value="GGA37522.1"/>
    <property type="molecule type" value="Genomic_DNA"/>
</dbReference>
<keyword evidence="3 5" id="KW-1133">Transmembrane helix</keyword>
<dbReference type="Proteomes" id="UP000620046">
    <property type="component" value="Unassembled WGS sequence"/>
</dbReference>
<feature type="transmembrane region" description="Helical" evidence="5">
    <location>
        <begin position="137"/>
        <end position="156"/>
    </location>
</feature>
<reference evidence="7" key="1">
    <citation type="journal article" date="2019" name="Int. J. Syst. Evol. Microbiol.">
        <title>The Global Catalogue of Microorganisms (GCM) 10K type strain sequencing project: providing services to taxonomists for standard genome sequencing and annotation.</title>
        <authorList>
            <consortium name="The Broad Institute Genomics Platform"/>
            <consortium name="The Broad Institute Genome Sequencing Center for Infectious Disease"/>
            <person name="Wu L."/>
            <person name="Ma J."/>
        </authorList>
    </citation>
    <scope>NUCLEOTIDE SEQUENCE [LARGE SCALE GENOMIC DNA]</scope>
    <source>
        <strain evidence="7">CGMCC 1.15439</strain>
    </source>
</reference>